<dbReference type="AlphaFoldDB" id="A0A4D4KI49"/>
<dbReference type="PANTHER" id="PTHR35525:SF3">
    <property type="entry name" value="BLL6575 PROTEIN"/>
    <property type="match status" value="1"/>
</dbReference>
<comment type="caution">
    <text evidence="3">The sequence shown here is derived from an EMBL/GenBank/DDBJ whole genome shotgun (WGS) entry which is preliminary data.</text>
</comment>
<evidence type="ECO:0000313" key="4">
    <source>
        <dbReference type="Proteomes" id="UP000299290"/>
    </source>
</evidence>
<name>A0A4D4KI49_9ACTN</name>
<dbReference type="Pfam" id="PF11706">
    <property type="entry name" value="zf-CGNR"/>
    <property type="match status" value="1"/>
</dbReference>
<feature type="domain" description="Zinc finger CGNR" evidence="2">
    <location>
        <begin position="160"/>
        <end position="194"/>
    </location>
</feature>
<dbReference type="InterPro" id="IPR021005">
    <property type="entry name" value="Znf_CGNR"/>
</dbReference>
<dbReference type="Proteomes" id="UP000299290">
    <property type="component" value="Unassembled WGS sequence"/>
</dbReference>
<evidence type="ECO:0000259" key="2">
    <source>
        <dbReference type="Pfam" id="PF11706"/>
    </source>
</evidence>
<dbReference type="SUPFAM" id="SSF160904">
    <property type="entry name" value="Jann2411-like"/>
    <property type="match status" value="1"/>
</dbReference>
<evidence type="ECO:0000256" key="1">
    <source>
        <dbReference type="SAM" id="MobiDB-lite"/>
    </source>
</evidence>
<dbReference type="PANTHER" id="PTHR35525">
    <property type="entry name" value="BLL6575 PROTEIN"/>
    <property type="match status" value="1"/>
</dbReference>
<dbReference type="Pfam" id="PF07336">
    <property type="entry name" value="ABATE"/>
    <property type="match status" value="1"/>
</dbReference>
<dbReference type="InterPro" id="IPR023286">
    <property type="entry name" value="ABATE_dom_sf"/>
</dbReference>
<evidence type="ECO:0000313" key="3">
    <source>
        <dbReference type="EMBL" id="GDY48132.1"/>
    </source>
</evidence>
<dbReference type="InterPro" id="IPR010852">
    <property type="entry name" value="ABATE"/>
</dbReference>
<keyword evidence="4" id="KW-1185">Reference proteome</keyword>
<organism evidence="3 4">
    <name type="scientific">Streptomyces antimycoticus</name>
    <dbReference type="NCBI Taxonomy" id="68175"/>
    <lineage>
        <taxon>Bacteria</taxon>
        <taxon>Bacillati</taxon>
        <taxon>Actinomycetota</taxon>
        <taxon>Actinomycetes</taxon>
        <taxon>Kitasatosporales</taxon>
        <taxon>Streptomycetaceae</taxon>
        <taxon>Streptomyces</taxon>
        <taxon>Streptomyces violaceusniger group</taxon>
    </lineage>
</organism>
<gene>
    <name evidence="3" type="ORF">SANT12839_090140</name>
</gene>
<protein>
    <recommendedName>
        <fullName evidence="2">Zinc finger CGNR domain-containing protein</fullName>
    </recommendedName>
</protein>
<feature type="region of interest" description="Disordered" evidence="1">
    <location>
        <begin position="192"/>
        <end position="220"/>
    </location>
</feature>
<dbReference type="Gene3D" id="1.10.3300.10">
    <property type="entry name" value="Jann2411-like domain"/>
    <property type="match status" value="1"/>
</dbReference>
<proteinExistence type="predicted"/>
<dbReference type="EMBL" id="BJHV01000001">
    <property type="protein sequence ID" value="GDY48132.1"/>
    <property type="molecule type" value="Genomic_DNA"/>
</dbReference>
<accession>A0A4D4KI49</accession>
<sequence length="220" mass="24006">MERRAARLPWRALRKIKITCQGGDVNLEHVFLCGNPALDFAATLRARRSVRFEMFVSPDRLDAWYLESGIVDTVSASQHADVERAVALREAIYELVTARVAGDPYDSEALAVVNDTARKPAAAPQLTASGRRTDATSQEALSTVARHAVELLSGPDVPLLKECGNPECTRVYIDRSRGGRRQWCAMDPCGRQAQGGRVPRPQAAGPGVCRAVMSTPPARR</sequence>
<reference evidence="3 4" key="1">
    <citation type="journal article" date="2020" name="Int. J. Syst. Evol. Microbiol.">
        <title>Reclassification of Streptomyces castelarensis and Streptomyces sporoclivatus as later heterotypic synonyms of Streptomyces antimycoticus.</title>
        <authorList>
            <person name="Komaki H."/>
            <person name="Tamura T."/>
        </authorList>
    </citation>
    <scope>NUCLEOTIDE SEQUENCE [LARGE SCALE GENOMIC DNA]</scope>
    <source>
        <strain evidence="3 4">NBRC 12839</strain>
    </source>
</reference>